<evidence type="ECO:0000313" key="1">
    <source>
        <dbReference type="EMBL" id="HJF40616.1"/>
    </source>
</evidence>
<reference evidence="1" key="2">
    <citation type="submission" date="2021-09" db="EMBL/GenBank/DDBJ databases">
        <authorList>
            <person name="Gilroy R."/>
        </authorList>
    </citation>
    <scope>NUCLEOTIDE SEQUENCE</scope>
    <source>
        <strain evidence="1">CHK193-16274</strain>
    </source>
</reference>
<dbReference type="EMBL" id="DYWV01000226">
    <property type="protein sequence ID" value="HJF40616.1"/>
    <property type="molecule type" value="Genomic_DNA"/>
</dbReference>
<sequence length="147" mass="17120">MKISEDICMKFPAILREKLESGEVELPDDTKIEYEPIWAYRGIDRERDDITPVTEKDFQSYASLKRRLKRGMKKTANYYGVSLYQTKTAVENALKFPRPSKKIAKGYVVQEGGPQQTNKETQHICWWLYKDFNISGFVIIEKSDGNE</sequence>
<organism evidence="1 2">
    <name type="scientific">Thomasclavelia spiroformis</name>
    <dbReference type="NCBI Taxonomy" id="29348"/>
    <lineage>
        <taxon>Bacteria</taxon>
        <taxon>Bacillati</taxon>
        <taxon>Bacillota</taxon>
        <taxon>Erysipelotrichia</taxon>
        <taxon>Erysipelotrichales</taxon>
        <taxon>Coprobacillaceae</taxon>
        <taxon>Thomasclavelia</taxon>
    </lineage>
</organism>
<reference evidence="1" key="1">
    <citation type="journal article" date="2021" name="PeerJ">
        <title>Extensive microbial diversity within the chicken gut microbiome revealed by metagenomics and culture.</title>
        <authorList>
            <person name="Gilroy R."/>
            <person name="Ravi A."/>
            <person name="Getino M."/>
            <person name="Pursley I."/>
            <person name="Horton D.L."/>
            <person name="Alikhan N.F."/>
            <person name="Baker D."/>
            <person name="Gharbi K."/>
            <person name="Hall N."/>
            <person name="Watson M."/>
            <person name="Adriaenssens E.M."/>
            <person name="Foster-Nyarko E."/>
            <person name="Jarju S."/>
            <person name="Secka A."/>
            <person name="Antonio M."/>
            <person name="Oren A."/>
            <person name="Chaudhuri R.R."/>
            <person name="La Ragione R."/>
            <person name="Hildebrand F."/>
            <person name="Pallen M.J."/>
        </authorList>
    </citation>
    <scope>NUCLEOTIDE SEQUENCE</scope>
    <source>
        <strain evidence="1">CHK193-16274</strain>
    </source>
</reference>
<accession>A0A921KJI5</accession>
<gene>
    <name evidence="1" type="ORF">K8V91_06800</name>
</gene>
<dbReference type="Proteomes" id="UP000749320">
    <property type="component" value="Unassembled WGS sequence"/>
</dbReference>
<dbReference type="AlphaFoldDB" id="A0A921KJI5"/>
<evidence type="ECO:0000313" key="2">
    <source>
        <dbReference type="Proteomes" id="UP000749320"/>
    </source>
</evidence>
<proteinExistence type="predicted"/>
<protein>
    <submittedName>
        <fullName evidence="1">Uncharacterized protein</fullName>
    </submittedName>
</protein>
<comment type="caution">
    <text evidence="1">The sequence shown here is derived from an EMBL/GenBank/DDBJ whole genome shotgun (WGS) entry which is preliminary data.</text>
</comment>
<name>A0A921KJI5_9FIRM</name>